<keyword evidence="4" id="KW-0808">Transferase</keyword>
<protein>
    <recommendedName>
        <fullName evidence="2">hydroxymethylpyrimidine kinase</fullName>
        <ecNumber evidence="2">2.7.1.49</ecNumber>
    </recommendedName>
</protein>
<dbReference type="CDD" id="cd01169">
    <property type="entry name" value="HMPP_kinase"/>
    <property type="match status" value="1"/>
</dbReference>
<dbReference type="Proteomes" id="UP000295247">
    <property type="component" value="Unassembled WGS sequence"/>
</dbReference>
<evidence type="ECO:0000313" key="5">
    <source>
        <dbReference type="Proteomes" id="UP000295247"/>
    </source>
</evidence>
<dbReference type="EC" id="2.7.1.49" evidence="2"/>
<comment type="caution">
    <text evidence="4">The sequence shown here is derived from an EMBL/GenBank/DDBJ whole genome shotgun (WGS) entry which is preliminary data.</text>
</comment>
<dbReference type="EMBL" id="SMDC01000001">
    <property type="protein sequence ID" value="TCW39597.1"/>
    <property type="molecule type" value="Genomic_DNA"/>
</dbReference>
<dbReference type="InterPro" id="IPR004399">
    <property type="entry name" value="HMP/HMP-P_kinase_dom"/>
</dbReference>
<dbReference type="AlphaFoldDB" id="A0A4R4AJN3"/>
<gene>
    <name evidence="4" type="ORF">EDC29_1019</name>
</gene>
<dbReference type="Gene3D" id="3.40.1190.20">
    <property type="match status" value="1"/>
</dbReference>
<dbReference type="InterPro" id="IPR029056">
    <property type="entry name" value="Ribokinase-like"/>
</dbReference>
<dbReference type="GO" id="GO:0008902">
    <property type="term" value="F:hydroxymethylpyrimidine kinase activity"/>
    <property type="evidence" value="ECO:0007669"/>
    <property type="project" value="UniProtKB-EC"/>
</dbReference>
<evidence type="ECO:0000256" key="2">
    <source>
        <dbReference type="ARBA" id="ARBA00012135"/>
    </source>
</evidence>
<evidence type="ECO:0000259" key="3">
    <source>
        <dbReference type="Pfam" id="PF08543"/>
    </source>
</evidence>
<dbReference type="PANTHER" id="PTHR20858:SF17">
    <property type="entry name" value="HYDROXYMETHYLPYRIMIDINE_PHOSPHOMETHYLPYRIMIDINE KINASE THI20-RELATED"/>
    <property type="match status" value="1"/>
</dbReference>
<feature type="domain" description="Pyridoxamine kinase/Phosphomethylpyrimidine kinase" evidence="3">
    <location>
        <begin position="18"/>
        <end position="252"/>
    </location>
</feature>
<dbReference type="SUPFAM" id="SSF53613">
    <property type="entry name" value="Ribokinase-like"/>
    <property type="match status" value="1"/>
</dbReference>
<dbReference type="GO" id="GO:0009229">
    <property type="term" value="P:thiamine diphosphate biosynthetic process"/>
    <property type="evidence" value="ECO:0007669"/>
    <property type="project" value="UniProtKB-UniPathway"/>
</dbReference>
<evidence type="ECO:0000313" key="4">
    <source>
        <dbReference type="EMBL" id="TCW39597.1"/>
    </source>
</evidence>
<organism evidence="4 5">
    <name type="scientific">Marichromatium gracile</name>
    <name type="common">Chromatium gracile</name>
    <dbReference type="NCBI Taxonomy" id="1048"/>
    <lineage>
        <taxon>Bacteria</taxon>
        <taxon>Pseudomonadati</taxon>
        <taxon>Pseudomonadota</taxon>
        <taxon>Gammaproteobacteria</taxon>
        <taxon>Chromatiales</taxon>
        <taxon>Chromatiaceae</taxon>
        <taxon>Marichromatium</taxon>
    </lineage>
</organism>
<dbReference type="GO" id="GO:0009228">
    <property type="term" value="P:thiamine biosynthetic process"/>
    <property type="evidence" value="ECO:0007669"/>
    <property type="project" value="InterPro"/>
</dbReference>
<reference evidence="4 5" key="1">
    <citation type="submission" date="2019-03" db="EMBL/GenBank/DDBJ databases">
        <title>Genomic Encyclopedia of Type Strains, Phase IV (KMG-IV): sequencing the most valuable type-strain genomes for metagenomic binning, comparative biology and taxonomic classification.</title>
        <authorList>
            <person name="Goeker M."/>
        </authorList>
    </citation>
    <scope>NUCLEOTIDE SEQUENCE [LARGE SCALE GENOMIC DNA]</scope>
    <source>
        <strain evidence="4 5">DSM 203</strain>
    </source>
</reference>
<evidence type="ECO:0000256" key="1">
    <source>
        <dbReference type="ARBA" id="ARBA00004948"/>
    </source>
</evidence>
<keyword evidence="4" id="KW-0418">Kinase</keyword>
<proteinExistence type="predicted"/>
<dbReference type="Pfam" id="PF08543">
    <property type="entry name" value="Phos_pyr_kin"/>
    <property type="match status" value="1"/>
</dbReference>
<dbReference type="InterPro" id="IPR013749">
    <property type="entry name" value="PM/HMP-P_kinase-1"/>
</dbReference>
<dbReference type="RefSeq" id="WP_123139315.1">
    <property type="nucleotide sequence ID" value="NZ_NRRH01000058.1"/>
</dbReference>
<dbReference type="PANTHER" id="PTHR20858">
    <property type="entry name" value="PHOSPHOMETHYLPYRIMIDINE KINASE"/>
    <property type="match status" value="1"/>
</dbReference>
<comment type="pathway">
    <text evidence="1">Cofactor biosynthesis; thiamine diphosphate biosynthesis.</text>
</comment>
<sequence length="265" mass="28247">MINDSPERAVVLCIGGHDPSGGAGIMADAETIAAHGGFAVSAISALTDQDTCGVRAIHAQPAEQLEAQCRTLIADSAPRAIKVGLLGSSRAVRVISTLADEHPELPLVLDPVLASGTGQRVADAAVLNQLRHNLIARSTLVTPNLPEARTLTDLQDPARCAERLLGSGARWVLITGTHDTTEHVTNRLYGRSGARHQWDWPRLPGEYHGSGCTLASAIAVRLARGESMVDAVTAAQEYTWNALDQAFRTGRCQLTPNRFYAQSHP</sequence>
<dbReference type="UniPathway" id="UPA00060">
    <property type="reaction ID" value="UER00138"/>
</dbReference>
<dbReference type="GO" id="GO:0008972">
    <property type="term" value="F:phosphomethylpyrimidine kinase activity"/>
    <property type="evidence" value="ECO:0007669"/>
    <property type="project" value="InterPro"/>
</dbReference>
<dbReference type="GO" id="GO:0005829">
    <property type="term" value="C:cytosol"/>
    <property type="evidence" value="ECO:0007669"/>
    <property type="project" value="TreeGrafter"/>
</dbReference>
<name>A0A4R4AJN3_MARGR</name>
<accession>A0A4R4AJN3</accession>